<comment type="caution">
    <text evidence="2">The sequence shown here is derived from an EMBL/GenBank/DDBJ whole genome shotgun (WGS) entry which is preliminary data.</text>
</comment>
<name>A0ABQ4EA69_9ACTN</name>
<dbReference type="Gene3D" id="3.40.50.720">
    <property type="entry name" value="NAD(P)-binding Rossmann-like Domain"/>
    <property type="match status" value="1"/>
</dbReference>
<sequence length="281" mass="30017">MSDAPIVVLGGTGKTGRRVAALLARQGRPVRAASRSAPTRFDWYDDRTWAPLLAGAEAVYLVDSGGPDAAARLADLCAQAVAAGVHRLVLLSSRDWGLSGDPERLACERAVEAAGVDWTILRPTWFGQNFSEAPLLRDPVLDGELVLPTGDGLEPFVDADDIAEVAVTVLTGPGHAGRTYDLSGPRLLSFGAAVREIAEATGREVRYRPVSGAEYVARLAGTDVPADEVQILDLLFGWIAQGRNAHLSDGVRQVLGREPRDFADYVRATAPTGIWNPDRRG</sequence>
<dbReference type="InterPro" id="IPR016040">
    <property type="entry name" value="NAD(P)-bd_dom"/>
</dbReference>
<protein>
    <submittedName>
        <fullName evidence="2">NmrA family transcriptional regulator</fullName>
    </submittedName>
</protein>
<keyword evidence="3" id="KW-1185">Reference proteome</keyword>
<dbReference type="RefSeq" id="WP_203869990.1">
    <property type="nucleotide sequence ID" value="NZ_BONW01000039.1"/>
</dbReference>
<dbReference type="Proteomes" id="UP000646749">
    <property type="component" value="Unassembled WGS sequence"/>
</dbReference>
<feature type="domain" description="NAD(P)-binding" evidence="1">
    <location>
        <begin position="10"/>
        <end position="171"/>
    </location>
</feature>
<reference evidence="2 3" key="1">
    <citation type="submission" date="2021-01" db="EMBL/GenBank/DDBJ databases">
        <title>Whole genome shotgun sequence of Plantactinospora endophytica NBRC 110450.</title>
        <authorList>
            <person name="Komaki H."/>
            <person name="Tamura T."/>
        </authorList>
    </citation>
    <scope>NUCLEOTIDE SEQUENCE [LARGE SCALE GENOMIC DNA]</scope>
    <source>
        <strain evidence="2 3">NBRC 110450</strain>
    </source>
</reference>
<gene>
    <name evidence="2" type="ORF">Pen02_65640</name>
</gene>
<proteinExistence type="predicted"/>
<dbReference type="EMBL" id="BONW01000039">
    <property type="protein sequence ID" value="GIG91628.1"/>
    <property type="molecule type" value="Genomic_DNA"/>
</dbReference>
<dbReference type="PANTHER" id="PTHR43162:SF1">
    <property type="entry name" value="PRESTALK A DIFFERENTIATION PROTEIN A"/>
    <property type="match status" value="1"/>
</dbReference>
<dbReference type="Gene3D" id="3.90.25.10">
    <property type="entry name" value="UDP-galactose 4-epimerase, domain 1"/>
    <property type="match status" value="1"/>
</dbReference>
<organism evidence="2 3">
    <name type="scientific">Plantactinospora endophytica</name>
    <dbReference type="NCBI Taxonomy" id="673535"/>
    <lineage>
        <taxon>Bacteria</taxon>
        <taxon>Bacillati</taxon>
        <taxon>Actinomycetota</taxon>
        <taxon>Actinomycetes</taxon>
        <taxon>Micromonosporales</taxon>
        <taxon>Micromonosporaceae</taxon>
        <taxon>Plantactinospora</taxon>
    </lineage>
</organism>
<evidence type="ECO:0000313" key="2">
    <source>
        <dbReference type="EMBL" id="GIG91628.1"/>
    </source>
</evidence>
<dbReference type="InterPro" id="IPR036291">
    <property type="entry name" value="NAD(P)-bd_dom_sf"/>
</dbReference>
<dbReference type="SUPFAM" id="SSF51735">
    <property type="entry name" value="NAD(P)-binding Rossmann-fold domains"/>
    <property type="match status" value="1"/>
</dbReference>
<dbReference type="Pfam" id="PF13460">
    <property type="entry name" value="NAD_binding_10"/>
    <property type="match status" value="1"/>
</dbReference>
<evidence type="ECO:0000313" key="3">
    <source>
        <dbReference type="Proteomes" id="UP000646749"/>
    </source>
</evidence>
<dbReference type="PANTHER" id="PTHR43162">
    <property type="match status" value="1"/>
</dbReference>
<accession>A0ABQ4EA69</accession>
<evidence type="ECO:0000259" key="1">
    <source>
        <dbReference type="Pfam" id="PF13460"/>
    </source>
</evidence>
<dbReference type="InterPro" id="IPR051604">
    <property type="entry name" value="Ergot_Alk_Oxidoreductase"/>
</dbReference>